<accession>A0A4V1L5N3</accession>
<feature type="region of interest" description="Disordered" evidence="1">
    <location>
        <begin position="56"/>
        <end position="84"/>
    </location>
</feature>
<evidence type="ECO:0000313" key="2">
    <source>
        <dbReference type="EMBL" id="RXH56364.1"/>
    </source>
</evidence>
<keyword evidence="3" id="KW-1185">Reference proteome</keyword>
<feature type="compositionally biased region" description="Basic and acidic residues" evidence="1">
    <location>
        <begin position="59"/>
        <end position="75"/>
    </location>
</feature>
<dbReference type="AlphaFoldDB" id="A0A4V1L5N3"/>
<reference evidence="2 3" key="1">
    <citation type="submission" date="2018-11" db="EMBL/GenBank/DDBJ databases">
        <authorList>
            <person name="Mardanov A.V."/>
            <person name="Ravin N.V."/>
            <person name="Dedysh S.N."/>
        </authorList>
    </citation>
    <scope>NUCLEOTIDE SEQUENCE [LARGE SCALE GENOMIC DNA]</scope>
    <source>
        <strain evidence="2 3">AF10</strain>
    </source>
</reference>
<sequence length="139" mass="14895">MADQAGRKAARHVLRALIQGEDPATGKALEPGSVVHRLEVMRALALALEALTEVQGGGRTEEVKEQRKGAKKGPDRAGQGWSRAEDDELRRLFGQRRQIADLAVQLGRTTGAIAARLVRLGLVNERSEARGLLGGEAKG</sequence>
<name>A0A4V1L5N3_9BACT</name>
<comment type="caution">
    <text evidence="2">The sequence shown here is derived from an EMBL/GenBank/DDBJ whole genome shotgun (WGS) entry which is preliminary data.</text>
</comment>
<dbReference type="EMBL" id="RDSM01000002">
    <property type="protein sequence ID" value="RXH56364.1"/>
    <property type="molecule type" value="Genomic_DNA"/>
</dbReference>
<gene>
    <name evidence="2" type="ORF">GRAN_3221</name>
</gene>
<proteinExistence type="predicted"/>
<reference evidence="3" key="2">
    <citation type="submission" date="2019-02" db="EMBL/GenBank/DDBJ databases">
        <title>Granulicella sibirica sp. nov., a psychrotolerant acidobacterium isolated from an organic soil layer in forested tundra, West Siberia.</title>
        <authorList>
            <person name="Oshkin I.Y."/>
            <person name="Kulichevskaya I.S."/>
            <person name="Rijpstra W.I.C."/>
            <person name="Sinninghe Damste J.S."/>
            <person name="Rakitin A.L."/>
            <person name="Ravin N.V."/>
            <person name="Dedysh S.N."/>
        </authorList>
    </citation>
    <scope>NUCLEOTIDE SEQUENCE [LARGE SCALE GENOMIC DNA]</scope>
    <source>
        <strain evidence="3">AF10</strain>
    </source>
</reference>
<evidence type="ECO:0000313" key="3">
    <source>
        <dbReference type="Proteomes" id="UP000289437"/>
    </source>
</evidence>
<protein>
    <submittedName>
        <fullName evidence="2">Uncharacterized protein</fullName>
    </submittedName>
</protein>
<dbReference type="Proteomes" id="UP000289437">
    <property type="component" value="Unassembled WGS sequence"/>
</dbReference>
<organism evidence="2 3">
    <name type="scientific">Granulicella sibirica</name>
    <dbReference type="NCBI Taxonomy" id="2479048"/>
    <lineage>
        <taxon>Bacteria</taxon>
        <taxon>Pseudomonadati</taxon>
        <taxon>Acidobacteriota</taxon>
        <taxon>Terriglobia</taxon>
        <taxon>Terriglobales</taxon>
        <taxon>Acidobacteriaceae</taxon>
        <taxon>Granulicella</taxon>
    </lineage>
</organism>
<evidence type="ECO:0000256" key="1">
    <source>
        <dbReference type="SAM" id="MobiDB-lite"/>
    </source>
</evidence>